<proteinExistence type="predicted"/>
<sequence>MKTSVLLAAAFALAAGPSFAAVCDYKPSVLMSKAGSAVSTAPGSRTAANAGRHVVGEYVMTPTGIATVGSSAGGVLSGAGGILGTIGSVVMAPVTLIAGAVTFGAAGSYEGLCYFKVERVTDEDEVRKILTQVAGNDPSLSIGPSETGGDALFIAGPPEKGGATSYQLSKLYIADGRLKHRDRFLNTDLGEVTLVMPEPEPSEQVDGGAGE</sequence>
<reference evidence="2 3" key="1">
    <citation type="submission" date="2014-01" db="EMBL/GenBank/DDBJ databases">
        <title>Roseivivax halodurans JCM 10272 Genome Sequencing.</title>
        <authorList>
            <person name="Lai Q."/>
            <person name="Li G."/>
            <person name="Shao Z."/>
        </authorList>
    </citation>
    <scope>NUCLEOTIDE SEQUENCE [LARGE SCALE GENOMIC DNA]</scope>
    <source>
        <strain evidence="2 3">JCM 10272</strain>
    </source>
</reference>
<dbReference type="AlphaFoldDB" id="X7EER5"/>
<dbReference type="eggNOG" id="ENOG5033370">
    <property type="taxonomic scope" value="Bacteria"/>
</dbReference>
<feature type="signal peptide" evidence="1">
    <location>
        <begin position="1"/>
        <end position="20"/>
    </location>
</feature>
<dbReference type="EMBL" id="JALZ01000022">
    <property type="protein sequence ID" value="ETX13623.1"/>
    <property type="molecule type" value="Genomic_DNA"/>
</dbReference>
<dbReference type="OrthoDB" id="7877072at2"/>
<keyword evidence="1" id="KW-0732">Signal</keyword>
<accession>X7EER5</accession>
<evidence type="ECO:0000313" key="2">
    <source>
        <dbReference type="EMBL" id="ETX13623.1"/>
    </source>
</evidence>
<keyword evidence="3" id="KW-1185">Reference proteome</keyword>
<protein>
    <submittedName>
        <fullName evidence="2">Uncharacterized protein</fullName>
    </submittedName>
</protein>
<dbReference type="Proteomes" id="UP000022447">
    <property type="component" value="Unassembled WGS sequence"/>
</dbReference>
<evidence type="ECO:0000256" key="1">
    <source>
        <dbReference type="SAM" id="SignalP"/>
    </source>
</evidence>
<evidence type="ECO:0000313" key="3">
    <source>
        <dbReference type="Proteomes" id="UP000022447"/>
    </source>
</evidence>
<organism evidence="2 3">
    <name type="scientific">Roseivivax halodurans JCM 10272</name>
    <dbReference type="NCBI Taxonomy" id="1449350"/>
    <lineage>
        <taxon>Bacteria</taxon>
        <taxon>Pseudomonadati</taxon>
        <taxon>Pseudomonadota</taxon>
        <taxon>Alphaproteobacteria</taxon>
        <taxon>Rhodobacterales</taxon>
        <taxon>Roseobacteraceae</taxon>
        <taxon>Roseivivax</taxon>
    </lineage>
</organism>
<dbReference type="RefSeq" id="WP_037264790.1">
    <property type="nucleotide sequence ID" value="NZ_JALZ01000022.1"/>
</dbReference>
<name>X7EER5_9RHOB</name>
<gene>
    <name evidence="2" type="ORF">OCH239_09635</name>
</gene>
<feature type="chain" id="PRO_5004978297" evidence="1">
    <location>
        <begin position="21"/>
        <end position="211"/>
    </location>
</feature>
<comment type="caution">
    <text evidence="2">The sequence shown here is derived from an EMBL/GenBank/DDBJ whole genome shotgun (WGS) entry which is preliminary data.</text>
</comment>